<keyword evidence="2" id="KW-0378">Hydrolase</keyword>
<dbReference type="Gene3D" id="3.40.140.10">
    <property type="entry name" value="Cytidine Deaminase, domain 2"/>
    <property type="match status" value="1"/>
</dbReference>
<dbReference type="GO" id="GO:0004132">
    <property type="term" value="F:dCMP deaminase activity"/>
    <property type="evidence" value="ECO:0007669"/>
    <property type="project" value="UniProtKB-EC"/>
</dbReference>
<dbReference type="AlphaFoldDB" id="A0A3B0TMC8"/>
<organism evidence="2">
    <name type="scientific">hydrothermal vent metagenome</name>
    <dbReference type="NCBI Taxonomy" id="652676"/>
    <lineage>
        <taxon>unclassified sequences</taxon>
        <taxon>metagenomes</taxon>
        <taxon>ecological metagenomes</taxon>
    </lineage>
</organism>
<dbReference type="EC" id="3.5.4.12" evidence="2"/>
<evidence type="ECO:0000313" key="2">
    <source>
        <dbReference type="EMBL" id="VAW13369.1"/>
    </source>
</evidence>
<protein>
    <submittedName>
        <fullName evidence="2">dCMP deaminase</fullName>
        <ecNumber evidence="2">3.5.4.12</ecNumber>
    </submittedName>
</protein>
<dbReference type="PROSITE" id="PS51747">
    <property type="entry name" value="CYT_DCMP_DEAMINASES_2"/>
    <property type="match status" value="1"/>
</dbReference>
<proteinExistence type="predicted"/>
<reference evidence="2" key="1">
    <citation type="submission" date="2018-06" db="EMBL/GenBank/DDBJ databases">
        <authorList>
            <person name="Zhirakovskaya E."/>
        </authorList>
    </citation>
    <scope>NUCLEOTIDE SEQUENCE</scope>
</reference>
<dbReference type="SUPFAM" id="SSF53927">
    <property type="entry name" value="Cytidine deaminase-like"/>
    <property type="match status" value="1"/>
</dbReference>
<name>A0A3B0TMC8_9ZZZZ</name>
<sequence>MNKRPDWDEYFLKLAMLASERATCPRMHCGCVLVKDKNVIATG</sequence>
<gene>
    <name evidence="2" type="ORF">MNBD_BACTEROID05-596</name>
</gene>
<evidence type="ECO:0000259" key="1">
    <source>
        <dbReference type="PROSITE" id="PS51747"/>
    </source>
</evidence>
<feature type="domain" description="CMP/dCMP-type deaminase" evidence="1">
    <location>
        <begin position="6"/>
        <end position="43"/>
    </location>
</feature>
<dbReference type="EMBL" id="UOEN01000166">
    <property type="protein sequence ID" value="VAW13369.1"/>
    <property type="molecule type" value="Genomic_DNA"/>
</dbReference>
<dbReference type="InterPro" id="IPR002125">
    <property type="entry name" value="CMP_dCMP_dom"/>
</dbReference>
<dbReference type="Pfam" id="PF00383">
    <property type="entry name" value="dCMP_cyt_deam_1"/>
    <property type="match status" value="1"/>
</dbReference>
<dbReference type="InterPro" id="IPR016193">
    <property type="entry name" value="Cytidine_deaminase-like"/>
</dbReference>
<accession>A0A3B0TMC8</accession>
<feature type="non-terminal residue" evidence="2">
    <location>
        <position position="43"/>
    </location>
</feature>